<accession>A0A061RWA2</accession>
<dbReference type="GO" id="GO:0006808">
    <property type="term" value="P:regulation of nitrogen utilization"/>
    <property type="evidence" value="ECO:0007669"/>
    <property type="project" value="InterPro"/>
</dbReference>
<dbReference type="EMBL" id="GBEZ01008417">
    <property type="protein sequence ID" value="JAC77122.1"/>
    <property type="molecule type" value="Transcribed_RNA"/>
</dbReference>
<dbReference type="GO" id="GO:0030234">
    <property type="term" value="F:enzyme regulator activity"/>
    <property type="evidence" value="ECO:0007669"/>
    <property type="project" value="InterPro"/>
</dbReference>
<name>A0A061RWA2_9CHLO</name>
<proteinExistence type="inferred from homology"/>
<dbReference type="PANTHER" id="PTHR30115:SF11">
    <property type="entry name" value="NITROGEN REGULATORY PROTEIN P-II HOMOLOG"/>
    <property type="match status" value="1"/>
</dbReference>
<organism evidence="2">
    <name type="scientific">Tetraselmis sp. GSL018</name>
    <dbReference type="NCBI Taxonomy" id="582737"/>
    <lineage>
        <taxon>Eukaryota</taxon>
        <taxon>Viridiplantae</taxon>
        <taxon>Chlorophyta</taxon>
        <taxon>core chlorophytes</taxon>
        <taxon>Chlorodendrophyceae</taxon>
        <taxon>Chlorodendrales</taxon>
        <taxon>Chlorodendraceae</taxon>
        <taxon>Tetraselmis</taxon>
    </lineage>
</organism>
<dbReference type="InterPro" id="IPR015867">
    <property type="entry name" value="N-reg_PII/ATP_PRibTrfase_C"/>
</dbReference>
<dbReference type="AlphaFoldDB" id="A0A061RWA2"/>
<dbReference type="InterPro" id="IPR002187">
    <property type="entry name" value="N-reg_PII"/>
</dbReference>
<dbReference type="InterPro" id="IPR011322">
    <property type="entry name" value="N-reg_PII-like_a/b"/>
</dbReference>
<dbReference type="PRINTS" id="PR00340">
    <property type="entry name" value="PIIGLNB"/>
</dbReference>
<dbReference type="SMART" id="SM00938">
    <property type="entry name" value="P-II"/>
    <property type="match status" value="1"/>
</dbReference>
<evidence type="ECO:0000256" key="1">
    <source>
        <dbReference type="RuleBase" id="RU003936"/>
    </source>
</evidence>
<sequence>MANITLSAGTARFSKALDLVRHTDRRAKLYTPVQIQLVKSPRSRQYRSKQTLTISAQAEAHEKSSYDTIEKVTADLSSCPDCKFFRVEGIIRPWRAPFVVKALSSGGIRGLTITKVLGIGAQKGQRERYQGSEFGDSDLVEKIKVEVVTTREQVDFVVRKIVSAAHTGEGGDGKIFVHPVADAVRIRTGETGASAEKMDGGRSDLLSMGTIEEA</sequence>
<dbReference type="PROSITE" id="PS00638">
    <property type="entry name" value="PII_GLNB_CTER"/>
    <property type="match status" value="1"/>
</dbReference>
<dbReference type="GO" id="GO:0005829">
    <property type="term" value="C:cytosol"/>
    <property type="evidence" value="ECO:0007669"/>
    <property type="project" value="TreeGrafter"/>
</dbReference>
<dbReference type="SUPFAM" id="SSF54913">
    <property type="entry name" value="GlnB-like"/>
    <property type="match status" value="1"/>
</dbReference>
<dbReference type="Gene3D" id="3.30.70.120">
    <property type="match status" value="1"/>
</dbReference>
<reference evidence="2" key="1">
    <citation type="submission" date="2014-05" db="EMBL/GenBank/DDBJ databases">
        <title>The transcriptome of the halophilic microalga Tetraselmis sp. GSL018 isolated from the Great Salt Lake, Utah.</title>
        <authorList>
            <person name="Jinkerson R.E."/>
            <person name="D'Adamo S."/>
            <person name="Posewitz M.C."/>
        </authorList>
    </citation>
    <scope>NUCLEOTIDE SEQUENCE</scope>
    <source>
        <strain evidence="2">GSL018</strain>
    </source>
</reference>
<dbReference type="InterPro" id="IPR017918">
    <property type="entry name" value="N-reg_PII_CS"/>
</dbReference>
<evidence type="ECO:0000313" key="2">
    <source>
        <dbReference type="EMBL" id="JAC77122.1"/>
    </source>
</evidence>
<dbReference type="Pfam" id="PF00543">
    <property type="entry name" value="P-II"/>
    <property type="match status" value="1"/>
</dbReference>
<comment type="similarity">
    <text evidence="1">Belongs to the P(II) protein family.</text>
</comment>
<dbReference type="GO" id="GO:0005524">
    <property type="term" value="F:ATP binding"/>
    <property type="evidence" value="ECO:0007669"/>
    <property type="project" value="TreeGrafter"/>
</dbReference>
<gene>
    <name evidence="2" type="primary">GLNB</name>
    <name evidence="2" type="ORF">TSPGSL018_18473</name>
</gene>
<dbReference type="PROSITE" id="PS51343">
    <property type="entry name" value="PII_GLNB_DOM"/>
    <property type="match status" value="1"/>
</dbReference>
<protein>
    <submittedName>
        <fullName evidence="2">Nitrogen regulatory protein P-II 1</fullName>
    </submittedName>
</protein>
<dbReference type="PANTHER" id="PTHR30115">
    <property type="entry name" value="NITROGEN REGULATORY PROTEIN P-II"/>
    <property type="match status" value="1"/>
</dbReference>